<evidence type="ECO:0000256" key="6">
    <source>
        <dbReference type="ARBA" id="ARBA00022917"/>
    </source>
</evidence>
<dbReference type="InterPro" id="IPR012340">
    <property type="entry name" value="NA-bd_OB-fold"/>
</dbReference>
<dbReference type="InterPro" id="IPR004365">
    <property type="entry name" value="NA-bd_OB_tRNA"/>
</dbReference>
<reference evidence="10" key="1">
    <citation type="journal article" date="2023" name="Science">
        <title>Genome structures resolve the early diversification of teleost fishes.</title>
        <authorList>
            <person name="Parey E."/>
            <person name="Louis A."/>
            <person name="Montfort J."/>
            <person name="Bouchez O."/>
            <person name="Roques C."/>
            <person name="Iampietro C."/>
            <person name="Lluch J."/>
            <person name="Castinel A."/>
            <person name="Donnadieu C."/>
            <person name="Desvignes T."/>
            <person name="Floi Bucao C."/>
            <person name="Jouanno E."/>
            <person name="Wen M."/>
            <person name="Mejri S."/>
            <person name="Dirks R."/>
            <person name="Jansen H."/>
            <person name="Henkel C."/>
            <person name="Chen W.J."/>
            <person name="Zahm M."/>
            <person name="Cabau C."/>
            <person name="Klopp C."/>
            <person name="Thompson A.W."/>
            <person name="Robinson-Rechavi M."/>
            <person name="Braasch I."/>
            <person name="Lecointre G."/>
            <person name="Bobe J."/>
            <person name="Postlethwait J.H."/>
            <person name="Berthelot C."/>
            <person name="Roest Crollius H."/>
            <person name="Guiguen Y."/>
        </authorList>
    </citation>
    <scope>NUCLEOTIDE SEQUENCE</scope>
    <source>
        <strain evidence="10">WJC10195</strain>
    </source>
</reference>
<organism evidence="10 11">
    <name type="scientific">Synaphobranchus kaupii</name>
    <name type="common">Kaup's arrowtooth eel</name>
    <dbReference type="NCBI Taxonomy" id="118154"/>
    <lineage>
        <taxon>Eukaryota</taxon>
        <taxon>Metazoa</taxon>
        <taxon>Chordata</taxon>
        <taxon>Craniata</taxon>
        <taxon>Vertebrata</taxon>
        <taxon>Euteleostomi</taxon>
        <taxon>Actinopterygii</taxon>
        <taxon>Neopterygii</taxon>
        <taxon>Teleostei</taxon>
        <taxon>Anguilliformes</taxon>
        <taxon>Synaphobranchidae</taxon>
        <taxon>Synaphobranchus</taxon>
    </lineage>
</organism>
<dbReference type="GO" id="GO:0004816">
    <property type="term" value="F:asparagine-tRNA ligase activity"/>
    <property type="evidence" value="ECO:0007669"/>
    <property type="project" value="UniProtKB-EC"/>
</dbReference>
<keyword evidence="5" id="KW-0067">ATP-binding</keyword>
<dbReference type="Gene3D" id="3.30.930.10">
    <property type="entry name" value="Bira Bifunctional Protein, Domain 2"/>
    <property type="match status" value="1"/>
</dbReference>
<dbReference type="EC" id="6.1.1.22" evidence="2"/>
<dbReference type="PANTHER" id="PTHR22594">
    <property type="entry name" value="ASPARTYL/LYSYL-TRNA SYNTHETASE"/>
    <property type="match status" value="1"/>
</dbReference>
<feature type="region of interest" description="Disordered" evidence="8">
    <location>
        <begin position="1"/>
        <end position="27"/>
    </location>
</feature>
<comment type="caution">
    <text evidence="10">The sequence shown here is derived from an EMBL/GenBank/DDBJ whole genome shotgun (WGS) entry which is preliminary data.</text>
</comment>
<accession>A0A9Q1FWP8</accession>
<dbReference type="InterPro" id="IPR004364">
    <property type="entry name" value="Aa-tRNA-synt_II"/>
</dbReference>
<dbReference type="PANTHER" id="PTHR22594:SF34">
    <property type="entry name" value="ASPARAGINE--TRNA LIGASE, MITOCHONDRIAL-RELATED"/>
    <property type="match status" value="1"/>
</dbReference>
<dbReference type="Gene3D" id="2.40.50.140">
    <property type="entry name" value="Nucleic acid-binding proteins"/>
    <property type="match status" value="1"/>
</dbReference>
<dbReference type="OrthoDB" id="1931232at2759"/>
<dbReference type="InterPro" id="IPR004522">
    <property type="entry name" value="Asn-tRNA-ligase"/>
</dbReference>
<evidence type="ECO:0000256" key="2">
    <source>
        <dbReference type="ARBA" id="ARBA00012816"/>
    </source>
</evidence>
<dbReference type="FunFam" id="3.30.930.10:FF:000016">
    <property type="entry name" value="Asparagine--tRNA ligase"/>
    <property type="match status" value="1"/>
</dbReference>
<gene>
    <name evidence="10" type="ORF">SKAU_G00086480</name>
</gene>
<keyword evidence="3" id="KW-0436">Ligase</keyword>
<dbReference type="PRINTS" id="PR01042">
    <property type="entry name" value="TRNASYNTHASP"/>
</dbReference>
<dbReference type="NCBIfam" id="NF003037">
    <property type="entry name" value="PRK03932.1"/>
    <property type="match status" value="1"/>
</dbReference>
<dbReference type="InterPro" id="IPR045864">
    <property type="entry name" value="aa-tRNA-synth_II/BPL/LPL"/>
</dbReference>
<dbReference type="SUPFAM" id="SSF55681">
    <property type="entry name" value="Class II aaRS and biotin synthetases"/>
    <property type="match status" value="1"/>
</dbReference>
<evidence type="ECO:0000256" key="5">
    <source>
        <dbReference type="ARBA" id="ARBA00022840"/>
    </source>
</evidence>
<dbReference type="InterPro" id="IPR002312">
    <property type="entry name" value="Asp/Asn-tRNA-synth_IIb"/>
</dbReference>
<evidence type="ECO:0000313" key="11">
    <source>
        <dbReference type="Proteomes" id="UP001152622"/>
    </source>
</evidence>
<sequence>MGVGQNQFGPRARRRIGADRQGSGDTAGISRRFKLAESDSCPLIGAAAGSASSSALGPLQRCPAIFYRAEVFLNGDDSSRPVSLGWVRSVRSQKENLFLHVNDGSSLQSLQVVASSGLNNRHLTFGSSVEISGNLVKSPHKKQNVELEANQIQVIGECNPVDFPFKVKERHGLEYIRQFPHLRCRTNAFGSLLRIRSEAASAIHAFFKENHFVQIHTPVISSNDCEGAGEIFQVEPAVRDRTPDEESPHFFNVPAYLTVSAQLHLEVMAGAFPCVYTFGPTFRAETSQSRRHLAEFYMVEAELTFTQSLEDLLTVMENLFKFTTEYIISRCAEDMELFHKYIAPGHKERLDLMLKEKFKVITYTEAIDLLSRSSQTFEFKTEWGCDLQTEHEKYLVKHCGNVPLFVINYPYELKPFYARDNEDQPRHTVAAVDLLVPGVGELFGGTLREERLEVLRSRLARAGLEDTFQWYLDLRQFGSVPHGGFGMGFERYLQCILGVENIKDVIPSDEADDPGVSHYKTLLFPVPVHAAPLSSLPTELFLQSSSIRPFSVFAPPSAGSGGCEGKTGGRKKHQFSKGCKASGPVSQGDQCCFARGSGKAFPPSHKLHYDLCESCEIQSDNPK</sequence>
<dbReference type="EMBL" id="JAINUF010000003">
    <property type="protein sequence ID" value="KAJ8368620.1"/>
    <property type="molecule type" value="Genomic_DNA"/>
</dbReference>
<evidence type="ECO:0000256" key="4">
    <source>
        <dbReference type="ARBA" id="ARBA00022741"/>
    </source>
</evidence>
<keyword evidence="7" id="KW-0030">Aminoacyl-tRNA synthetase</keyword>
<dbReference type="InterPro" id="IPR006195">
    <property type="entry name" value="aa-tRNA-synth_II"/>
</dbReference>
<dbReference type="SUPFAM" id="SSF50249">
    <property type="entry name" value="Nucleic acid-binding proteins"/>
    <property type="match status" value="1"/>
</dbReference>
<dbReference type="PROSITE" id="PS50862">
    <property type="entry name" value="AA_TRNA_LIGASE_II"/>
    <property type="match status" value="1"/>
</dbReference>
<feature type="domain" description="Aminoacyl-transfer RNA synthetases class-II family profile" evidence="9">
    <location>
        <begin position="193"/>
        <end position="507"/>
    </location>
</feature>
<evidence type="ECO:0000256" key="3">
    <source>
        <dbReference type="ARBA" id="ARBA00022598"/>
    </source>
</evidence>
<dbReference type="GO" id="GO:0003676">
    <property type="term" value="F:nucleic acid binding"/>
    <property type="evidence" value="ECO:0007669"/>
    <property type="project" value="InterPro"/>
</dbReference>
<dbReference type="Pfam" id="PF00152">
    <property type="entry name" value="tRNA-synt_2"/>
    <property type="match status" value="1"/>
</dbReference>
<dbReference type="AlphaFoldDB" id="A0A9Q1FWP8"/>
<keyword evidence="6" id="KW-0648">Protein biosynthesis</keyword>
<evidence type="ECO:0000256" key="7">
    <source>
        <dbReference type="ARBA" id="ARBA00023146"/>
    </source>
</evidence>
<dbReference type="Proteomes" id="UP001152622">
    <property type="component" value="Chromosome 3"/>
</dbReference>
<comment type="similarity">
    <text evidence="1">Belongs to the class-II aminoacyl-tRNA synthetase family.</text>
</comment>
<evidence type="ECO:0000256" key="1">
    <source>
        <dbReference type="ARBA" id="ARBA00008226"/>
    </source>
</evidence>
<name>A0A9Q1FWP8_SYNKA</name>
<dbReference type="GO" id="GO:0005524">
    <property type="term" value="F:ATP binding"/>
    <property type="evidence" value="ECO:0007669"/>
    <property type="project" value="UniProtKB-KW"/>
</dbReference>
<evidence type="ECO:0000313" key="10">
    <source>
        <dbReference type="EMBL" id="KAJ8368620.1"/>
    </source>
</evidence>
<dbReference type="GO" id="GO:0006421">
    <property type="term" value="P:asparaginyl-tRNA aminoacylation"/>
    <property type="evidence" value="ECO:0007669"/>
    <property type="project" value="InterPro"/>
</dbReference>
<evidence type="ECO:0000256" key="8">
    <source>
        <dbReference type="SAM" id="MobiDB-lite"/>
    </source>
</evidence>
<dbReference type="CDD" id="cd04318">
    <property type="entry name" value="EcAsnRS_like_N"/>
    <property type="match status" value="1"/>
</dbReference>
<evidence type="ECO:0000259" key="9">
    <source>
        <dbReference type="PROSITE" id="PS50862"/>
    </source>
</evidence>
<keyword evidence="11" id="KW-1185">Reference proteome</keyword>
<protein>
    <recommendedName>
        <fullName evidence="2">asparagine--tRNA ligase</fullName>
        <ecNumber evidence="2">6.1.1.22</ecNumber>
    </recommendedName>
</protein>
<dbReference type="GO" id="GO:0005739">
    <property type="term" value="C:mitochondrion"/>
    <property type="evidence" value="ECO:0007669"/>
    <property type="project" value="TreeGrafter"/>
</dbReference>
<dbReference type="NCBIfam" id="TIGR00457">
    <property type="entry name" value="asnS"/>
    <property type="match status" value="1"/>
</dbReference>
<keyword evidence="4" id="KW-0547">Nucleotide-binding</keyword>
<dbReference type="CDD" id="cd00776">
    <property type="entry name" value="AsxRS_core"/>
    <property type="match status" value="1"/>
</dbReference>
<proteinExistence type="inferred from homology"/>
<dbReference type="Pfam" id="PF01336">
    <property type="entry name" value="tRNA_anti-codon"/>
    <property type="match status" value="1"/>
</dbReference>